<comment type="caution">
    <text evidence="3">The sequence shown here is derived from an EMBL/GenBank/DDBJ whole genome shotgun (WGS) entry which is preliminary data.</text>
</comment>
<evidence type="ECO:0000256" key="1">
    <source>
        <dbReference type="PROSITE-ProRule" id="PRU00176"/>
    </source>
</evidence>
<dbReference type="InterPro" id="IPR035979">
    <property type="entry name" value="RBD_domain_sf"/>
</dbReference>
<dbReference type="SUPFAM" id="SSF54928">
    <property type="entry name" value="RNA-binding domain, RBD"/>
    <property type="match status" value="1"/>
</dbReference>
<dbReference type="EMBL" id="JANJYJ010000867">
    <property type="protein sequence ID" value="KAK3170497.1"/>
    <property type="molecule type" value="Genomic_DNA"/>
</dbReference>
<name>A0AAD9Z630_9ROSI</name>
<organism evidence="3 4">
    <name type="scientific">Dipteronia sinensis</name>
    <dbReference type="NCBI Taxonomy" id="43782"/>
    <lineage>
        <taxon>Eukaryota</taxon>
        <taxon>Viridiplantae</taxon>
        <taxon>Streptophyta</taxon>
        <taxon>Embryophyta</taxon>
        <taxon>Tracheophyta</taxon>
        <taxon>Spermatophyta</taxon>
        <taxon>Magnoliopsida</taxon>
        <taxon>eudicotyledons</taxon>
        <taxon>Gunneridae</taxon>
        <taxon>Pentapetalae</taxon>
        <taxon>rosids</taxon>
        <taxon>malvids</taxon>
        <taxon>Sapindales</taxon>
        <taxon>Sapindaceae</taxon>
        <taxon>Hippocastanoideae</taxon>
        <taxon>Acereae</taxon>
        <taxon>Dipteronia</taxon>
    </lineage>
</organism>
<dbReference type="InterPro" id="IPR000504">
    <property type="entry name" value="RRM_dom"/>
</dbReference>
<dbReference type="Gene3D" id="3.30.70.330">
    <property type="match status" value="1"/>
</dbReference>
<accession>A0AAD9Z630</accession>
<feature type="domain" description="RRM" evidence="2">
    <location>
        <begin position="24"/>
        <end position="101"/>
    </location>
</feature>
<dbReference type="GO" id="GO:0003723">
    <property type="term" value="F:RNA binding"/>
    <property type="evidence" value="ECO:0007669"/>
    <property type="project" value="UniProtKB-UniRule"/>
</dbReference>
<keyword evidence="1" id="KW-0694">RNA-binding</keyword>
<reference evidence="3" key="1">
    <citation type="journal article" date="2023" name="Plant J.">
        <title>Genome sequences and population genomics provide insights into the demographic history, inbreeding, and mutation load of two 'living fossil' tree species of Dipteronia.</title>
        <authorList>
            <person name="Feng Y."/>
            <person name="Comes H.P."/>
            <person name="Chen J."/>
            <person name="Zhu S."/>
            <person name="Lu R."/>
            <person name="Zhang X."/>
            <person name="Li P."/>
            <person name="Qiu J."/>
            <person name="Olsen K.M."/>
            <person name="Qiu Y."/>
        </authorList>
    </citation>
    <scope>NUCLEOTIDE SEQUENCE</scope>
    <source>
        <strain evidence="3">NBL</strain>
    </source>
</reference>
<dbReference type="SMART" id="SM00360">
    <property type="entry name" value="RRM"/>
    <property type="match status" value="1"/>
</dbReference>
<dbReference type="PROSITE" id="PS50102">
    <property type="entry name" value="RRM"/>
    <property type="match status" value="1"/>
</dbReference>
<sequence>MSVREKCSNPSGQKVKYDFRVNLFSIFIDNLNHTVDSATLWGVFKEFGRVRDVFVPTKFGFRKSGFAFSRFDSLEEAILIDKKANGMHVLGWHIVAKVANFGWSKRRSLSYGRKSQSFDERIGIEGLRREGFQSGYFADVVRGNHKGIKSLVVRKEEEMLTMKWSSQEMDHVWIKRCAVGILKQFSDVSSVNQRLWCRGFKFSSAYIGDKSILWSTKGDEWWPKDASGDRVIVAKSGSVGAAKMRVADVSVRIDDLWSNGLNGEVAGSCVGKVGEPSDIGKASNIRCLDRKDSKLVLQESESLGKGVIKEKGCLDSQNSESTCSSVIKESNEVSKIGKVRVVNASCGRGVCTKVRVGRLAESGDGTVLGGKAVLRGSSDGKRGKGIVKGGVSSKSIRIFGSNDGSDGGVSVSGDQINFEKGKGLLGPCLSPMGSDLGGPDINLFVDLGIWNLFFGRGRGRWGKLLLLRVLSIEGREKMIFPSRIHRMKTRSGVRDFNFDGVEEELVDRIAKGK</sequence>
<evidence type="ECO:0000259" key="2">
    <source>
        <dbReference type="PROSITE" id="PS50102"/>
    </source>
</evidence>
<dbReference type="Proteomes" id="UP001281410">
    <property type="component" value="Unassembled WGS sequence"/>
</dbReference>
<gene>
    <name evidence="3" type="ORF">Dsin_032528</name>
</gene>
<keyword evidence="4" id="KW-1185">Reference proteome</keyword>
<dbReference type="AlphaFoldDB" id="A0AAD9Z630"/>
<protein>
    <recommendedName>
        <fullName evidence="2">RRM domain-containing protein</fullName>
    </recommendedName>
</protein>
<dbReference type="Pfam" id="PF00076">
    <property type="entry name" value="RRM_1"/>
    <property type="match status" value="1"/>
</dbReference>
<dbReference type="CDD" id="cd00590">
    <property type="entry name" value="RRM_SF"/>
    <property type="match status" value="1"/>
</dbReference>
<dbReference type="InterPro" id="IPR012677">
    <property type="entry name" value="Nucleotide-bd_a/b_plait_sf"/>
</dbReference>
<evidence type="ECO:0000313" key="4">
    <source>
        <dbReference type="Proteomes" id="UP001281410"/>
    </source>
</evidence>
<evidence type="ECO:0000313" key="3">
    <source>
        <dbReference type="EMBL" id="KAK3170497.1"/>
    </source>
</evidence>
<proteinExistence type="predicted"/>